<proteinExistence type="predicted"/>
<dbReference type="OrthoDB" id="5353557at2759"/>
<dbReference type="EMBL" id="CAJVPZ010023658">
    <property type="protein sequence ID" value="CAG8716372.1"/>
    <property type="molecule type" value="Genomic_DNA"/>
</dbReference>
<dbReference type="InterPro" id="IPR000644">
    <property type="entry name" value="CBS_dom"/>
</dbReference>
<dbReference type="Pfam" id="PF00571">
    <property type="entry name" value="CBS"/>
    <property type="match status" value="1"/>
</dbReference>
<dbReference type="Gene3D" id="3.10.580.10">
    <property type="entry name" value="CBS-domain"/>
    <property type="match status" value="1"/>
</dbReference>
<keyword evidence="2" id="KW-0129">CBS domain</keyword>
<evidence type="ECO:0000256" key="2">
    <source>
        <dbReference type="PROSITE-ProRule" id="PRU00703"/>
    </source>
</evidence>
<feature type="non-terminal residue" evidence="4">
    <location>
        <position position="112"/>
    </location>
</feature>
<keyword evidence="1" id="KW-0677">Repeat</keyword>
<comment type="caution">
    <text evidence="4">The sequence shown here is derived from an EMBL/GenBank/DDBJ whole genome shotgun (WGS) entry which is preliminary data.</text>
</comment>
<name>A0A9N9I1L5_9GLOM</name>
<feature type="domain" description="CBS" evidence="3">
    <location>
        <begin position="14"/>
        <end position="71"/>
    </location>
</feature>
<sequence length="112" mass="12548">MYNPDEALPLKKFNINPIITVEASTPLLDILNSFQEGKCHMAVVVKGSNILGIITLEDVLEELIQEEIYDESDTMSKKTSGLNASINAIRNNKFKKMMKRTNNFSDSNDLIA</sequence>
<dbReference type="SUPFAM" id="SSF54631">
    <property type="entry name" value="CBS-domain pair"/>
    <property type="match status" value="1"/>
</dbReference>
<dbReference type="SMART" id="SM00116">
    <property type="entry name" value="CBS"/>
    <property type="match status" value="1"/>
</dbReference>
<dbReference type="GO" id="GO:0030026">
    <property type="term" value="P:intracellular manganese ion homeostasis"/>
    <property type="evidence" value="ECO:0007669"/>
    <property type="project" value="TreeGrafter"/>
</dbReference>
<dbReference type="GO" id="GO:0005737">
    <property type="term" value="C:cytoplasm"/>
    <property type="evidence" value="ECO:0007669"/>
    <property type="project" value="TreeGrafter"/>
</dbReference>
<keyword evidence="5" id="KW-1185">Reference proteome</keyword>
<evidence type="ECO:0000259" key="3">
    <source>
        <dbReference type="PROSITE" id="PS51371"/>
    </source>
</evidence>
<evidence type="ECO:0000313" key="5">
    <source>
        <dbReference type="Proteomes" id="UP000789396"/>
    </source>
</evidence>
<evidence type="ECO:0000256" key="1">
    <source>
        <dbReference type="ARBA" id="ARBA00022737"/>
    </source>
</evidence>
<dbReference type="PANTHER" id="PTHR12064">
    <property type="entry name" value="METAL TRANSPORTER CNNM"/>
    <property type="match status" value="1"/>
</dbReference>
<dbReference type="InterPro" id="IPR046342">
    <property type="entry name" value="CBS_dom_sf"/>
</dbReference>
<dbReference type="PANTHER" id="PTHR12064:SF97">
    <property type="entry name" value="METAL TRANSPORTER CNNM-5"/>
    <property type="match status" value="1"/>
</dbReference>
<dbReference type="GO" id="GO:0010960">
    <property type="term" value="P:magnesium ion homeostasis"/>
    <property type="evidence" value="ECO:0007669"/>
    <property type="project" value="InterPro"/>
</dbReference>
<accession>A0A9N9I1L5</accession>
<organism evidence="4 5">
    <name type="scientific">Racocetra fulgida</name>
    <dbReference type="NCBI Taxonomy" id="60492"/>
    <lineage>
        <taxon>Eukaryota</taxon>
        <taxon>Fungi</taxon>
        <taxon>Fungi incertae sedis</taxon>
        <taxon>Mucoromycota</taxon>
        <taxon>Glomeromycotina</taxon>
        <taxon>Glomeromycetes</taxon>
        <taxon>Diversisporales</taxon>
        <taxon>Gigasporaceae</taxon>
        <taxon>Racocetra</taxon>
    </lineage>
</organism>
<dbReference type="Proteomes" id="UP000789396">
    <property type="component" value="Unassembled WGS sequence"/>
</dbReference>
<dbReference type="AlphaFoldDB" id="A0A9N9I1L5"/>
<reference evidence="4" key="1">
    <citation type="submission" date="2021-06" db="EMBL/GenBank/DDBJ databases">
        <authorList>
            <person name="Kallberg Y."/>
            <person name="Tangrot J."/>
            <person name="Rosling A."/>
        </authorList>
    </citation>
    <scope>NUCLEOTIDE SEQUENCE</scope>
    <source>
        <strain evidence="4">IN212</strain>
    </source>
</reference>
<dbReference type="InterPro" id="IPR045095">
    <property type="entry name" value="ACDP"/>
</dbReference>
<dbReference type="PROSITE" id="PS51371">
    <property type="entry name" value="CBS"/>
    <property type="match status" value="1"/>
</dbReference>
<gene>
    <name evidence="4" type="ORF">RFULGI_LOCUS11173</name>
</gene>
<evidence type="ECO:0000313" key="4">
    <source>
        <dbReference type="EMBL" id="CAG8716372.1"/>
    </source>
</evidence>
<protein>
    <submittedName>
        <fullName evidence="4">4140_t:CDS:1</fullName>
    </submittedName>
</protein>